<evidence type="ECO:0000313" key="2">
    <source>
        <dbReference type="Proteomes" id="UP000237347"/>
    </source>
</evidence>
<keyword evidence="2" id="KW-1185">Reference proteome</keyword>
<evidence type="ECO:0000313" key="1">
    <source>
        <dbReference type="EMBL" id="KAK7837913.1"/>
    </source>
</evidence>
<reference evidence="1 2" key="1">
    <citation type="journal article" date="2018" name="Sci. Data">
        <title>The draft genome sequence of cork oak.</title>
        <authorList>
            <person name="Ramos A.M."/>
            <person name="Usie A."/>
            <person name="Barbosa P."/>
            <person name="Barros P.M."/>
            <person name="Capote T."/>
            <person name="Chaves I."/>
            <person name="Simoes F."/>
            <person name="Abreu I."/>
            <person name="Carrasquinho I."/>
            <person name="Faro C."/>
            <person name="Guimaraes J.B."/>
            <person name="Mendonca D."/>
            <person name="Nobrega F."/>
            <person name="Rodrigues L."/>
            <person name="Saibo N.J.M."/>
            <person name="Varela M.C."/>
            <person name="Egas C."/>
            <person name="Matos J."/>
            <person name="Miguel C.M."/>
            <person name="Oliveira M.M."/>
            <person name="Ricardo C.P."/>
            <person name="Goncalves S."/>
        </authorList>
    </citation>
    <scope>NUCLEOTIDE SEQUENCE [LARGE SCALE GENOMIC DNA]</scope>
    <source>
        <strain evidence="2">cv. HL8</strain>
    </source>
</reference>
<organism evidence="1 2">
    <name type="scientific">Quercus suber</name>
    <name type="common">Cork oak</name>
    <dbReference type="NCBI Taxonomy" id="58331"/>
    <lineage>
        <taxon>Eukaryota</taxon>
        <taxon>Viridiplantae</taxon>
        <taxon>Streptophyta</taxon>
        <taxon>Embryophyta</taxon>
        <taxon>Tracheophyta</taxon>
        <taxon>Spermatophyta</taxon>
        <taxon>Magnoliopsida</taxon>
        <taxon>eudicotyledons</taxon>
        <taxon>Gunneridae</taxon>
        <taxon>Pentapetalae</taxon>
        <taxon>rosids</taxon>
        <taxon>fabids</taxon>
        <taxon>Fagales</taxon>
        <taxon>Fagaceae</taxon>
        <taxon>Quercus</taxon>
    </lineage>
</organism>
<gene>
    <name evidence="1" type="ORF">CFP56_020625</name>
</gene>
<dbReference type="EMBL" id="PKMF04000318">
    <property type="protein sequence ID" value="KAK7837913.1"/>
    <property type="molecule type" value="Genomic_DNA"/>
</dbReference>
<dbReference type="AlphaFoldDB" id="A0AAW0KH78"/>
<protein>
    <submittedName>
        <fullName evidence="1">Uncharacterized protein</fullName>
    </submittedName>
</protein>
<accession>A0AAW0KH78</accession>
<dbReference type="Proteomes" id="UP000237347">
    <property type="component" value="Unassembled WGS sequence"/>
</dbReference>
<comment type="caution">
    <text evidence="1">The sequence shown here is derived from an EMBL/GenBank/DDBJ whole genome shotgun (WGS) entry which is preliminary data.</text>
</comment>
<name>A0AAW0KH78_QUESU</name>
<proteinExistence type="predicted"/>
<sequence>MGNYEIKIHGEKVKVSLVDNTAIVGAKIDELKSLLQTQQNPIVGLDFNNYGSFMLSVFKAILTPCALGLNFERARSCGTDSSALGDLRFILPAYQYLKIPFLRML</sequence>